<accession>A0AAW2Z6P1</accession>
<dbReference type="AlphaFoldDB" id="A0AAW2Z6P1"/>
<name>A0AAW2Z6P1_9EUKA</name>
<proteinExistence type="predicted"/>
<reference evidence="2 3" key="1">
    <citation type="submission" date="2024-03" db="EMBL/GenBank/DDBJ databases">
        <title>The Acrasis kona genome and developmental transcriptomes reveal deep origins of eukaryotic multicellular pathways.</title>
        <authorList>
            <person name="Sheikh S."/>
            <person name="Fu C.-J."/>
            <person name="Brown M.W."/>
            <person name="Baldauf S.L."/>
        </authorList>
    </citation>
    <scope>NUCLEOTIDE SEQUENCE [LARGE SCALE GENOMIC DNA]</scope>
    <source>
        <strain evidence="2 3">ATCC MYA-3509</strain>
    </source>
</reference>
<sequence length="372" mass="42421">MAFAPNIEDEDLKKKLLLDTLHREFEEFGFARQAERDAALWYCTLTSNTNNPDEYNRIQILRRVFTILKFGGLMYRTDKNENIWNWYYDSNLSICSALSHGSRILIQLPKEEADPTKKRKRSFRHMVHGQFEQEHEFWCWLLTGDPDGDLSDVISTEIEGDKSLQENKCVFRRLASTHGIKKHNADGEVISINGVERRKRVYEVKKKIGLSLRDTKIGGSKKRKYNKHKHWGLNLAIGGAGNESFGIKMESVSSNGSNGHMYFHYLAPTTERYGALMIGVEGSEFRKTAQSGNAHSIKGTSNRLSATLGFKWSEIKALGSDGMGGGVPDKIDSLFIDLTPGWTYLMEKESEWSDEFVNETSNKFISSEYIFT</sequence>
<dbReference type="InterPro" id="IPR029121">
    <property type="entry name" value="Ntox11"/>
</dbReference>
<gene>
    <name evidence="2" type="ORF">AKO1_003081</name>
</gene>
<keyword evidence="3" id="KW-1185">Reference proteome</keyword>
<organism evidence="2 3">
    <name type="scientific">Acrasis kona</name>
    <dbReference type="NCBI Taxonomy" id="1008807"/>
    <lineage>
        <taxon>Eukaryota</taxon>
        <taxon>Discoba</taxon>
        <taxon>Heterolobosea</taxon>
        <taxon>Tetramitia</taxon>
        <taxon>Eutetramitia</taxon>
        <taxon>Acrasidae</taxon>
        <taxon>Acrasis</taxon>
    </lineage>
</organism>
<dbReference type="EMBL" id="JAOPGA020001141">
    <property type="protein sequence ID" value="KAL0485493.1"/>
    <property type="molecule type" value="Genomic_DNA"/>
</dbReference>
<comment type="caution">
    <text evidence="2">The sequence shown here is derived from an EMBL/GenBank/DDBJ whole genome shotgun (WGS) entry which is preliminary data.</text>
</comment>
<dbReference type="Pfam" id="PF15521">
    <property type="entry name" value="Ntox11"/>
    <property type="match status" value="1"/>
</dbReference>
<feature type="domain" description="Novel toxin 11" evidence="1">
    <location>
        <begin position="197"/>
        <end position="362"/>
    </location>
</feature>
<protein>
    <submittedName>
        <fullName evidence="2">ArsA2</fullName>
    </submittedName>
</protein>
<evidence type="ECO:0000259" key="1">
    <source>
        <dbReference type="Pfam" id="PF15521"/>
    </source>
</evidence>
<dbReference type="Proteomes" id="UP001431209">
    <property type="component" value="Unassembled WGS sequence"/>
</dbReference>
<evidence type="ECO:0000313" key="3">
    <source>
        <dbReference type="Proteomes" id="UP001431209"/>
    </source>
</evidence>
<evidence type="ECO:0000313" key="2">
    <source>
        <dbReference type="EMBL" id="KAL0485493.1"/>
    </source>
</evidence>